<dbReference type="HOGENOM" id="CLU_2753550_0_0_11"/>
<evidence type="ECO:0000313" key="2">
    <source>
        <dbReference type="Proteomes" id="UP000006900"/>
    </source>
</evidence>
<protein>
    <submittedName>
        <fullName evidence="1">Uncharacterized protein</fullName>
    </submittedName>
</protein>
<proteinExistence type="predicted"/>
<dbReference type="KEGG" id="mlb:MLBr00265"/>
<gene>
    <name evidence="1" type="ordered locus">MLBr00265</name>
</gene>
<name>A0A0H3MY69_MYCLB</name>
<accession>A0A0H3MY69</accession>
<reference evidence="1 2" key="1">
    <citation type="journal article" date="2009" name="Nat. Genet.">
        <title>Comparative genomic and phylogeographic analysis of Mycobacterium leprae.</title>
        <authorList>
            <person name="Monot M."/>
            <person name="Honore N."/>
            <person name="Garnier T."/>
            <person name="Zidane N."/>
            <person name="Sherafi D."/>
            <person name="Paniz-Mondolfi A."/>
            <person name="Matsuoka M."/>
            <person name="Taylor G.M."/>
            <person name="Donoghue H.D."/>
            <person name="Bouwman A."/>
            <person name="Mays S."/>
            <person name="Watson C."/>
            <person name="Lockwood D."/>
            <person name="Khamispour A."/>
            <person name="Dowlati Y."/>
            <person name="Jianping S."/>
            <person name="Rea T.H."/>
            <person name="Vera-Cabrera L."/>
            <person name="Stefani M.M."/>
            <person name="Banu S."/>
            <person name="Macdonald M."/>
            <person name="Sapkota B.R."/>
            <person name="Spencer J.S."/>
            <person name="Thomas J."/>
            <person name="Harshman K."/>
            <person name="Singh P."/>
            <person name="Busso P."/>
            <person name="Gattiker A."/>
            <person name="Rougemont J."/>
            <person name="Brennan P.J."/>
            <person name="Cole S.T."/>
        </authorList>
    </citation>
    <scope>NUCLEOTIDE SEQUENCE [LARGE SCALE GENOMIC DNA]</scope>
    <source>
        <strain evidence="2">Br4923</strain>
    </source>
</reference>
<sequence>MVLTVLVFALTESFTTSWIKQFSIAGILWVVLIGQLTGELFVRDFAAAERPDDVVKTQLFARIVTLLTWI</sequence>
<evidence type="ECO:0000313" key="1">
    <source>
        <dbReference type="EMBL" id="CAR70358.1"/>
    </source>
</evidence>
<dbReference type="EMBL" id="FM211192">
    <property type="protein sequence ID" value="CAR70358.1"/>
    <property type="molecule type" value="Genomic_DNA"/>
</dbReference>
<dbReference type="Proteomes" id="UP000006900">
    <property type="component" value="Chromosome"/>
</dbReference>
<organism evidence="1 2">
    <name type="scientific">Mycobacterium leprae (strain Br4923)</name>
    <dbReference type="NCBI Taxonomy" id="561304"/>
    <lineage>
        <taxon>Bacteria</taxon>
        <taxon>Bacillati</taxon>
        <taxon>Actinomycetota</taxon>
        <taxon>Actinomycetes</taxon>
        <taxon>Mycobacteriales</taxon>
        <taxon>Mycobacteriaceae</taxon>
        <taxon>Mycobacterium</taxon>
    </lineage>
</organism>
<dbReference type="AlphaFoldDB" id="A0A0H3MY69"/>